<feature type="domain" description="PEP-utilising enzyme mobile" evidence="15">
    <location>
        <begin position="495"/>
        <end position="565"/>
    </location>
</feature>
<dbReference type="GO" id="GO:0008986">
    <property type="term" value="F:pyruvate, water dikinase activity"/>
    <property type="evidence" value="ECO:0007669"/>
    <property type="project" value="UniProtKB-EC"/>
</dbReference>
<evidence type="ECO:0000259" key="15">
    <source>
        <dbReference type="Pfam" id="PF00391"/>
    </source>
</evidence>
<dbReference type="eggNOG" id="COG0574">
    <property type="taxonomic scope" value="Bacteria"/>
</dbReference>
<protein>
    <recommendedName>
        <fullName evidence="6">Phosphoenolpyruvate synthase</fullName>
        <ecNumber evidence="5">2.7.9.2</ecNumber>
    </recommendedName>
    <alternativeName>
        <fullName evidence="13">Pyruvate, water dikinase</fullName>
    </alternativeName>
</protein>
<evidence type="ECO:0000256" key="5">
    <source>
        <dbReference type="ARBA" id="ARBA00011996"/>
    </source>
</evidence>
<dbReference type="UniPathway" id="UPA00138"/>
<keyword evidence="8" id="KW-0479">Metal-binding</keyword>
<evidence type="ECO:0000256" key="9">
    <source>
        <dbReference type="ARBA" id="ARBA00022741"/>
    </source>
</evidence>
<dbReference type="HOGENOM" id="CLU_011040_0_0_7"/>
<evidence type="ECO:0000256" key="7">
    <source>
        <dbReference type="ARBA" id="ARBA00022679"/>
    </source>
</evidence>
<comment type="function">
    <text evidence="2">Catalyzes the phosphorylation of pyruvate to phosphoenolpyruvate.</text>
</comment>
<evidence type="ECO:0000259" key="16">
    <source>
        <dbReference type="Pfam" id="PF01326"/>
    </source>
</evidence>
<keyword evidence="12" id="KW-0460">Magnesium</keyword>
<dbReference type="InterPro" id="IPR006319">
    <property type="entry name" value="PEP_synth"/>
</dbReference>
<organism evidence="17 18">
    <name type="scientific">Desulfomonile tiedjei (strain ATCC 49306 / DSM 6799 / DCB-1)</name>
    <dbReference type="NCBI Taxonomy" id="706587"/>
    <lineage>
        <taxon>Bacteria</taxon>
        <taxon>Pseudomonadati</taxon>
        <taxon>Thermodesulfobacteriota</taxon>
        <taxon>Desulfomonilia</taxon>
        <taxon>Desulfomonilales</taxon>
        <taxon>Desulfomonilaceae</taxon>
        <taxon>Desulfomonile</taxon>
    </lineage>
</organism>
<evidence type="ECO:0000256" key="13">
    <source>
        <dbReference type="ARBA" id="ARBA00033470"/>
    </source>
</evidence>
<evidence type="ECO:0000256" key="10">
    <source>
        <dbReference type="ARBA" id="ARBA00022777"/>
    </source>
</evidence>
<evidence type="ECO:0000256" key="2">
    <source>
        <dbReference type="ARBA" id="ARBA00002988"/>
    </source>
</evidence>
<comment type="similarity">
    <text evidence="4">Belongs to the PEP-utilizing enzyme family.</text>
</comment>
<dbReference type="STRING" id="706587.Desti_0395"/>
<keyword evidence="10 17" id="KW-0418">Kinase</keyword>
<accession>I4C0P0</accession>
<dbReference type="Gene3D" id="3.50.30.10">
    <property type="entry name" value="Phosphohistidine domain"/>
    <property type="match status" value="1"/>
</dbReference>
<evidence type="ECO:0000256" key="4">
    <source>
        <dbReference type="ARBA" id="ARBA00007837"/>
    </source>
</evidence>
<evidence type="ECO:0000256" key="8">
    <source>
        <dbReference type="ARBA" id="ARBA00022723"/>
    </source>
</evidence>
<comment type="pathway">
    <text evidence="3">Carbohydrate biosynthesis; gluconeogenesis.</text>
</comment>
<evidence type="ECO:0000256" key="12">
    <source>
        <dbReference type="ARBA" id="ARBA00022842"/>
    </source>
</evidence>
<keyword evidence="18" id="KW-1185">Reference proteome</keyword>
<dbReference type="PANTHER" id="PTHR43030:SF1">
    <property type="entry name" value="PHOSPHOENOLPYRUVATE SYNTHASE"/>
    <property type="match status" value="1"/>
</dbReference>
<keyword evidence="7 17" id="KW-0808">Transferase</keyword>
<evidence type="ECO:0000256" key="11">
    <source>
        <dbReference type="ARBA" id="ARBA00022840"/>
    </source>
</evidence>
<proteinExistence type="inferred from homology"/>
<dbReference type="PANTHER" id="PTHR43030">
    <property type="entry name" value="PHOSPHOENOLPYRUVATE SYNTHASE"/>
    <property type="match status" value="1"/>
</dbReference>
<reference evidence="18" key="1">
    <citation type="submission" date="2012-06" db="EMBL/GenBank/DDBJ databases">
        <title>Complete sequence of chromosome of Desulfomonile tiedjei DSM 6799.</title>
        <authorList>
            <person name="Lucas S."/>
            <person name="Copeland A."/>
            <person name="Lapidus A."/>
            <person name="Glavina del Rio T."/>
            <person name="Dalin E."/>
            <person name="Tice H."/>
            <person name="Bruce D."/>
            <person name="Goodwin L."/>
            <person name="Pitluck S."/>
            <person name="Peters L."/>
            <person name="Ovchinnikova G."/>
            <person name="Zeytun A."/>
            <person name="Lu M."/>
            <person name="Kyrpides N."/>
            <person name="Mavromatis K."/>
            <person name="Ivanova N."/>
            <person name="Brettin T."/>
            <person name="Detter J.C."/>
            <person name="Han C."/>
            <person name="Larimer F."/>
            <person name="Land M."/>
            <person name="Hauser L."/>
            <person name="Markowitz V."/>
            <person name="Cheng J.-F."/>
            <person name="Hugenholtz P."/>
            <person name="Woyke T."/>
            <person name="Wu D."/>
            <person name="Spring S."/>
            <person name="Schroeder M."/>
            <person name="Brambilla E."/>
            <person name="Klenk H.-P."/>
            <person name="Eisen J.A."/>
        </authorList>
    </citation>
    <scope>NUCLEOTIDE SEQUENCE [LARGE SCALE GENOMIC DNA]</scope>
    <source>
        <strain evidence="18">ATCC 49306 / DSM 6799 / DCB-1</strain>
    </source>
</reference>
<comment type="cofactor">
    <cofactor evidence="1">
        <name>Mg(2+)</name>
        <dbReference type="ChEBI" id="CHEBI:18420"/>
    </cofactor>
</comment>
<evidence type="ECO:0000256" key="6">
    <source>
        <dbReference type="ARBA" id="ARBA00021623"/>
    </source>
</evidence>
<dbReference type="KEGG" id="dti:Desti_0395"/>
<evidence type="ECO:0000256" key="14">
    <source>
        <dbReference type="ARBA" id="ARBA00047700"/>
    </source>
</evidence>
<dbReference type="InterPro" id="IPR013815">
    <property type="entry name" value="ATP_grasp_subdomain_1"/>
</dbReference>
<dbReference type="AlphaFoldDB" id="I4C0P0"/>
<dbReference type="GO" id="GO:0005524">
    <property type="term" value="F:ATP binding"/>
    <property type="evidence" value="ECO:0007669"/>
    <property type="project" value="UniProtKB-KW"/>
</dbReference>
<dbReference type="OrthoDB" id="9760711at2"/>
<sequence length="880" mass="99057">MTRILKSFLKKLKEWRFGDSADSREKVARLFRFRYACFKDLLASNTEMLTIITDFELKLRGQEVFGMSYIRSQASRAVFHTLKMVKALDDLSGHIYPMLFDRVESINVAIKEELGKRKELPVSTWILPYSHISKEMVDWVGGKNANLGELRNKVGLSVPEGFAITTRAYQFFLEQNDLIDEINRMRMDLDPQDPAAVNVVSEQIQRLIITAGIPEELKDAILSAYADMAQQISKSRGYPVEPKVALRSSAIGEDSELSYAGQYLSVLNVPREKILDTYKLILASLYTPRAISYRLNKGMRDEDIAMSVACIEMVESVASGVMFTLDPSNPTDDNILIQAVWGLGPYAVDGIITPDTYRVAKNNGFSVEESNISHKPVQLVSDEGTGLKEIAVEVGKQNEPCLSSEQIKALAQYGLRLEKHYKYPQDVEWAVDSQRNLFVLQTRPLHLETVQSDGATGIPVVEGYPIIIEGGATAFPGIGFGRVFQVESDDDLIHFPEDGVLVAKHSSPQFVIVMRKARAIVTDAGSITGHMASLAREFGVPTILGAKDATKNMKIGTEVTVDAYSARVYSGIVSELKNLSVTRESAMKETPVYETLRRVADWIVPLDLVNPRALNFRPEYCRTLHDVMRFVHELSYQEMFKISDAVSDTEGAGALRLRAPIPLDLRLIDLGGGLAEISEYAFWVNVDEITSVPFNALLKGMLHEDLRFQGPRPIDLGGFFSVVREQMLTTNPVERFGDRSYAIISDNYLNFSSRIGYHYSVLDAYACDAVNKNYITFSFKGGAADDVRRNRRVRAIASIFDQLGFMVEVREDRVDARFYKYELEIILDRLDSIGRLLQYTRQMDMLMQNEESVTKLAQNFLLGNYSLEEDFSPDLKQRNN</sequence>
<dbReference type="Gene3D" id="3.30.1490.20">
    <property type="entry name" value="ATP-grasp fold, A domain"/>
    <property type="match status" value="1"/>
</dbReference>
<dbReference type="SUPFAM" id="SSF56059">
    <property type="entry name" value="Glutathione synthetase ATP-binding domain-like"/>
    <property type="match status" value="1"/>
</dbReference>
<keyword evidence="9" id="KW-0547">Nucleotide-binding</keyword>
<dbReference type="Gene3D" id="3.30.470.20">
    <property type="entry name" value="ATP-grasp fold, B domain"/>
    <property type="match status" value="1"/>
</dbReference>
<evidence type="ECO:0000256" key="3">
    <source>
        <dbReference type="ARBA" id="ARBA00004742"/>
    </source>
</evidence>
<dbReference type="GO" id="GO:0046872">
    <property type="term" value="F:metal ion binding"/>
    <property type="evidence" value="ECO:0007669"/>
    <property type="project" value="UniProtKB-KW"/>
</dbReference>
<dbReference type="GO" id="GO:0006094">
    <property type="term" value="P:gluconeogenesis"/>
    <property type="evidence" value="ECO:0007669"/>
    <property type="project" value="UniProtKB-UniPathway"/>
</dbReference>
<dbReference type="Pfam" id="PF01326">
    <property type="entry name" value="PPDK_N"/>
    <property type="match status" value="1"/>
</dbReference>
<dbReference type="EMBL" id="CP003360">
    <property type="protein sequence ID" value="AFM23131.1"/>
    <property type="molecule type" value="Genomic_DNA"/>
</dbReference>
<feature type="domain" description="Pyruvate phosphate dikinase AMP/ATP-binding" evidence="16">
    <location>
        <begin position="138"/>
        <end position="448"/>
    </location>
</feature>
<dbReference type="Pfam" id="PF00391">
    <property type="entry name" value="PEP-utilizers"/>
    <property type="match status" value="1"/>
</dbReference>
<dbReference type="eggNOG" id="COG3848">
    <property type="taxonomic scope" value="Bacteria"/>
</dbReference>
<comment type="catalytic activity">
    <reaction evidence="14">
        <text>pyruvate + ATP + H2O = phosphoenolpyruvate + AMP + phosphate + 2 H(+)</text>
        <dbReference type="Rhea" id="RHEA:11364"/>
        <dbReference type="ChEBI" id="CHEBI:15361"/>
        <dbReference type="ChEBI" id="CHEBI:15377"/>
        <dbReference type="ChEBI" id="CHEBI:15378"/>
        <dbReference type="ChEBI" id="CHEBI:30616"/>
        <dbReference type="ChEBI" id="CHEBI:43474"/>
        <dbReference type="ChEBI" id="CHEBI:58702"/>
        <dbReference type="ChEBI" id="CHEBI:456215"/>
        <dbReference type="EC" id="2.7.9.2"/>
    </reaction>
</comment>
<name>I4C0P0_DESTA</name>
<evidence type="ECO:0000313" key="18">
    <source>
        <dbReference type="Proteomes" id="UP000006055"/>
    </source>
</evidence>
<evidence type="ECO:0000313" key="17">
    <source>
        <dbReference type="EMBL" id="AFM23131.1"/>
    </source>
</evidence>
<dbReference type="SUPFAM" id="SSF52009">
    <property type="entry name" value="Phosphohistidine domain"/>
    <property type="match status" value="1"/>
</dbReference>
<dbReference type="Proteomes" id="UP000006055">
    <property type="component" value="Chromosome"/>
</dbReference>
<gene>
    <name evidence="17" type="ordered locus">Desti_0395</name>
</gene>
<keyword evidence="11" id="KW-0067">ATP-binding</keyword>
<dbReference type="InterPro" id="IPR002192">
    <property type="entry name" value="PPDK_AMP/ATP-bd"/>
</dbReference>
<dbReference type="EC" id="2.7.9.2" evidence="5"/>
<keyword evidence="17" id="KW-0670">Pyruvate</keyword>
<dbReference type="InterPro" id="IPR008279">
    <property type="entry name" value="PEP-util_enz_mobile_dom"/>
</dbReference>
<dbReference type="PATRIC" id="fig|706587.4.peg.447"/>
<dbReference type="RefSeq" id="WP_014808290.1">
    <property type="nucleotide sequence ID" value="NC_018025.1"/>
</dbReference>
<evidence type="ECO:0000256" key="1">
    <source>
        <dbReference type="ARBA" id="ARBA00001946"/>
    </source>
</evidence>
<dbReference type="InterPro" id="IPR036637">
    <property type="entry name" value="Phosphohistidine_dom_sf"/>
</dbReference>